<proteinExistence type="inferred from homology"/>
<dbReference type="SUPFAM" id="SSF56935">
    <property type="entry name" value="Porins"/>
    <property type="match status" value="1"/>
</dbReference>
<dbReference type="GO" id="GO:0009279">
    <property type="term" value="C:cell outer membrane"/>
    <property type="evidence" value="ECO:0007669"/>
    <property type="project" value="UniProtKB-SubCell"/>
</dbReference>
<dbReference type="EMBL" id="LT838813">
    <property type="protein sequence ID" value="SMD41949.1"/>
    <property type="molecule type" value="Genomic_DNA"/>
</dbReference>
<evidence type="ECO:0000256" key="3">
    <source>
        <dbReference type="SAM" id="SignalP"/>
    </source>
</evidence>
<dbReference type="Gene3D" id="2.170.130.10">
    <property type="entry name" value="TonB-dependent receptor, plug domain"/>
    <property type="match status" value="1"/>
</dbReference>
<comment type="subcellular location">
    <subcellularLocation>
        <location evidence="1">Cell outer membrane</location>
        <topology evidence="1">Multi-pass membrane protein</topology>
    </subcellularLocation>
</comment>
<reference evidence="5" key="1">
    <citation type="submission" date="2017-04" db="EMBL/GenBank/DDBJ databases">
        <authorList>
            <person name="Varghese N."/>
            <person name="Submissions S."/>
        </authorList>
    </citation>
    <scope>NUCLEOTIDE SEQUENCE [LARGE SCALE GENOMIC DNA]</scope>
    <source>
        <strain evidence="5">DSM 16537</strain>
    </source>
</reference>
<dbReference type="Gene3D" id="1.20.120.1490">
    <property type="match status" value="1"/>
</dbReference>
<keyword evidence="1" id="KW-0812">Transmembrane</keyword>
<gene>
    <name evidence="4" type="ORF">SAMN00777080_0485</name>
</gene>
<dbReference type="InterPro" id="IPR039426">
    <property type="entry name" value="TonB-dep_rcpt-like"/>
</dbReference>
<feature type="chain" id="PRO_5012370933" description="TonB-dependent outer membrane receptor, SusC/RagA subfamily, signature region" evidence="3">
    <location>
        <begin position="19"/>
        <end position="243"/>
    </location>
</feature>
<keyword evidence="2" id="KW-0175">Coiled coil</keyword>
<dbReference type="InterPro" id="IPR037066">
    <property type="entry name" value="Plug_dom_sf"/>
</dbReference>
<organism evidence="4 5">
    <name type="scientific">Aquiflexum balticum DSM 16537</name>
    <dbReference type="NCBI Taxonomy" id="758820"/>
    <lineage>
        <taxon>Bacteria</taxon>
        <taxon>Pseudomonadati</taxon>
        <taxon>Bacteroidota</taxon>
        <taxon>Cytophagia</taxon>
        <taxon>Cytophagales</taxon>
        <taxon>Cyclobacteriaceae</taxon>
        <taxon>Aquiflexum</taxon>
    </lineage>
</organism>
<dbReference type="AlphaFoldDB" id="A0A1W2GZ93"/>
<evidence type="ECO:0000256" key="2">
    <source>
        <dbReference type="SAM" id="Coils"/>
    </source>
</evidence>
<evidence type="ECO:0008006" key="6">
    <source>
        <dbReference type="Google" id="ProtNLM"/>
    </source>
</evidence>
<feature type="signal peptide" evidence="3">
    <location>
        <begin position="1"/>
        <end position="18"/>
    </location>
</feature>
<dbReference type="RefSeq" id="WP_084118803.1">
    <property type="nucleotide sequence ID" value="NZ_LT838813.1"/>
</dbReference>
<name>A0A1W2GZ93_9BACT</name>
<keyword evidence="1" id="KW-0472">Membrane</keyword>
<evidence type="ECO:0000313" key="5">
    <source>
        <dbReference type="Proteomes" id="UP000192333"/>
    </source>
</evidence>
<keyword evidence="3" id="KW-0732">Signal</keyword>
<evidence type="ECO:0000313" key="4">
    <source>
        <dbReference type="EMBL" id="SMD41949.1"/>
    </source>
</evidence>
<keyword evidence="5" id="KW-1185">Reference proteome</keyword>
<dbReference type="PROSITE" id="PS52016">
    <property type="entry name" value="TONB_DEPENDENT_REC_3"/>
    <property type="match status" value="1"/>
</dbReference>
<accession>A0A1W2GZ93</accession>
<dbReference type="Proteomes" id="UP000192333">
    <property type="component" value="Chromosome I"/>
</dbReference>
<comment type="similarity">
    <text evidence="1">Belongs to the TonB-dependent receptor family.</text>
</comment>
<keyword evidence="1" id="KW-0998">Cell outer membrane</keyword>
<keyword evidence="1" id="KW-0813">Transport</keyword>
<dbReference type="OrthoDB" id="893691at2"/>
<evidence type="ECO:0000256" key="1">
    <source>
        <dbReference type="PROSITE-ProRule" id="PRU01360"/>
    </source>
</evidence>
<feature type="coiled-coil region" evidence="2">
    <location>
        <begin position="103"/>
        <end position="131"/>
    </location>
</feature>
<keyword evidence="1" id="KW-1134">Transmembrane beta strand</keyword>
<sequence>MKKLLIIGMILCSGVVNAQDIFQEVLFSANLVFQNSFAISLTDQQADKIKKIHSQSSVEFRRIKWDLDEASAKLKKMLSETKPNPEAVSKQLDIVLNLENSMKKKQLSTLVAIKNELNEAQQKELQELKAVSNVQQYDITNKPLTIGPTTILYGTGSKTATEANTNPNVKLRLSADSENSPLVLISTKDGMVQVDNFDKINPDDIQSLEVVKDKWITDKYGEKAKNGLIIITLKKDKREEYER</sequence>
<protein>
    <recommendedName>
        <fullName evidence="6">TonB-dependent outer membrane receptor, SusC/RagA subfamily, signature region</fullName>
    </recommendedName>
</protein>
<dbReference type="STRING" id="758820.SAMN00777080_0485"/>